<feature type="transmembrane region" description="Helical" evidence="1">
    <location>
        <begin position="395"/>
        <end position="420"/>
    </location>
</feature>
<dbReference type="Gramene" id="PAN48867">
    <property type="protein sequence ID" value="PAN48867"/>
    <property type="gene ID" value="PAHAL_9G411000"/>
</dbReference>
<name>A0A2S3IPB3_9POAL</name>
<dbReference type="AlphaFoldDB" id="A0A2S3IPB3"/>
<dbReference type="InterPro" id="IPR004158">
    <property type="entry name" value="DUF247_pln"/>
</dbReference>
<dbReference type="PANTHER" id="PTHR31170:SF18">
    <property type="entry name" value="(WILD MALAYSIAN BANANA) HYPOTHETICAL PROTEIN"/>
    <property type="match status" value="1"/>
</dbReference>
<dbReference type="EMBL" id="CM008054">
    <property type="protein sequence ID" value="PAN48867.1"/>
    <property type="molecule type" value="Genomic_DNA"/>
</dbReference>
<evidence type="ECO:0000313" key="2">
    <source>
        <dbReference type="EMBL" id="PAN48867.1"/>
    </source>
</evidence>
<accession>A0A2S3IPB3</accession>
<keyword evidence="1" id="KW-1133">Transmembrane helix</keyword>
<proteinExistence type="predicted"/>
<dbReference type="Pfam" id="PF03140">
    <property type="entry name" value="DUF247"/>
    <property type="match status" value="1"/>
</dbReference>
<dbReference type="Proteomes" id="UP000243499">
    <property type="component" value="Chromosome 9"/>
</dbReference>
<dbReference type="PANTHER" id="PTHR31170">
    <property type="entry name" value="BNAC04G53230D PROTEIN"/>
    <property type="match status" value="1"/>
</dbReference>
<organism evidence="2">
    <name type="scientific">Panicum hallii</name>
    <dbReference type="NCBI Taxonomy" id="206008"/>
    <lineage>
        <taxon>Eukaryota</taxon>
        <taxon>Viridiplantae</taxon>
        <taxon>Streptophyta</taxon>
        <taxon>Embryophyta</taxon>
        <taxon>Tracheophyta</taxon>
        <taxon>Spermatophyta</taxon>
        <taxon>Magnoliopsida</taxon>
        <taxon>Liliopsida</taxon>
        <taxon>Poales</taxon>
        <taxon>Poaceae</taxon>
        <taxon>PACMAD clade</taxon>
        <taxon>Panicoideae</taxon>
        <taxon>Panicodae</taxon>
        <taxon>Paniceae</taxon>
        <taxon>Panicinae</taxon>
        <taxon>Panicum</taxon>
        <taxon>Panicum sect. Panicum</taxon>
    </lineage>
</organism>
<gene>
    <name evidence="2" type="ORF">PAHAL_9G411000</name>
</gene>
<keyword evidence="1" id="KW-0472">Membrane</keyword>
<keyword evidence="1" id="KW-0812">Transmembrane</keyword>
<reference evidence="2" key="1">
    <citation type="submission" date="2018-04" db="EMBL/GenBank/DDBJ databases">
        <title>WGS assembly of Panicum hallii.</title>
        <authorList>
            <person name="Lovell J."/>
            <person name="Jenkins J."/>
            <person name="Lowry D."/>
            <person name="Mamidi S."/>
            <person name="Sreedasyam A."/>
            <person name="Weng X."/>
            <person name="Barry K."/>
            <person name="Bonette J."/>
            <person name="Campitelli B."/>
            <person name="Daum C."/>
            <person name="Gordon S."/>
            <person name="Gould B."/>
            <person name="Lipzen A."/>
            <person name="Macqueen A."/>
            <person name="Palacio-Mejia J."/>
            <person name="Plott C."/>
            <person name="Shakirov E."/>
            <person name="Shu S."/>
            <person name="Yoshinaga Y."/>
            <person name="Zane M."/>
            <person name="Rokhsar D."/>
            <person name="Grimwood J."/>
            <person name="Schmutz J."/>
            <person name="Juenger T."/>
        </authorList>
    </citation>
    <scope>NUCLEOTIDE SEQUENCE [LARGE SCALE GENOMIC DNA]</scope>
    <source>
        <strain evidence="2">FIL2</strain>
    </source>
</reference>
<protein>
    <submittedName>
        <fullName evidence="2">Uncharacterized protein</fullName>
    </submittedName>
</protein>
<evidence type="ECO:0000256" key="1">
    <source>
        <dbReference type="SAM" id="Phobius"/>
    </source>
</evidence>
<sequence length="425" mass="48990">MAPQQQQSIELEGPVIKKVDEFIKSVHVEAYMPRHVVIGLMTPKLYRGNIENMRRRDEKNRCLDDFLTECNVEHQDIIVRELQENSPSLRSFYDLDVVPDLTDKSILEMVRDGCYILSQCLNMKNIMDHQVAADDLNRFLCTNSEPDIVRDVLFLYENQIPFKVLDTLYTRLVQGRTRPQLKDLMVKWVCEHLQWQKYIRGEPAKNLDFRHLLELVHMIITTSVPTVLLGSSSPDTIWDRATNYEEHAAVTFLYRPLDGACTRSILDVSLGRCGRLHIPPLIIYTDTLPMLRNLMLLEKYNICVNKHVTSYCFFLSKLARCDQDIAFLSKKRIIDNNLQNNNLAATRISEITSGFSPNLPIENYLQKIADALDSRFHSCTYQNISWLKLQKMQNMAMLALSLGGIIIFVCSIIQAVCSIISCPKK</sequence>